<dbReference type="Proteomes" id="UP000315700">
    <property type="component" value="Chromosome"/>
</dbReference>
<name>A0A517SHV2_9PLAN</name>
<proteinExistence type="predicted"/>
<dbReference type="KEGG" id="ccos:Pan44_37490"/>
<protein>
    <submittedName>
        <fullName evidence="1">Uncharacterized protein</fullName>
    </submittedName>
</protein>
<evidence type="ECO:0000313" key="1">
    <source>
        <dbReference type="EMBL" id="QDT55703.1"/>
    </source>
</evidence>
<keyword evidence="2" id="KW-1185">Reference proteome</keyword>
<accession>A0A517SHV2</accession>
<organism evidence="1 2">
    <name type="scientific">Caulifigura coniformis</name>
    <dbReference type="NCBI Taxonomy" id="2527983"/>
    <lineage>
        <taxon>Bacteria</taxon>
        <taxon>Pseudomonadati</taxon>
        <taxon>Planctomycetota</taxon>
        <taxon>Planctomycetia</taxon>
        <taxon>Planctomycetales</taxon>
        <taxon>Planctomycetaceae</taxon>
        <taxon>Caulifigura</taxon>
    </lineage>
</organism>
<sequence length="72" mass="7732">MKHEDELLLTAIEDAIRGGLKSRADLAMSAGLTIPRFNRIASAGVAAGRLRILAERDRFKGLQFELGAPVVG</sequence>
<dbReference type="EMBL" id="CP036271">
    <property type="protein sequence ID" value="QDT55703.1"/>
    <property type="molecule type" value="Genomic_DNA"/>
</dbReference>
<dbReference type="AlphaFoldDB" id="A0A517SHV2"/>
<gene>
    <name evidence="1" type="ORF">Pan44_37490</name>
</gene>
<reference evidence="1 2" key="1">
    <citation type="submission" date="2019-02" db="EMBL/GenBank/DDBJ databases">
        <title>Deep-cultivation of Planctomycetes and their phenomic and genomic characterization uncovers novel biology.</title>
        <authorList>
            <person name="Wiegand S."/>
            <person name="Jogler M."/>
            <person name="Boedeker C."/>
            <person name="Pinto D."/>
            <person name="Vollmers J."/>
            <person name="Rivas-Marin E."/>
            <person name="Kohn T."/>
            <person name="Peeters S.H."/>
            <person name="Heuer A."/>
            <person name="Rast P."/>
            <person name="Oberbeckmann S."/>
            <person name="Bunk B."/>
            <person name="Jeske O."/>
            <person name="Meyerdierks A."/>
            <person name="Storesund J.E."/>
            <person name="Kallscheuer N."/>
            <person name="Luecker S."/>
            <person name="Lage O.M."/>
            <person name="Pohl T."/>
            <person name="Merkel B.J."/>
            <person name="Hornburger P."/>
            <person name="Mueller R.-W."/>
            <person name="Bruemmer F."/>
            <person name="Labrenz M."/>
            <person name="Spormann A.M."/>
            <person name="Op den Camp H."/>
            <person name="Overmann J."/>
            <person name="Amann R."/>
            <person name="Jetten M.S.M."/>
            <person name="Mascher T."/>
            <person name="Medema M.H."/>
            <person name="Devos D.P."/>
            <person name="Kaster A.-K."/>
            <person name="Ovreas L."/>
            <person name="Rohde M."/>
            <person name="Galperin M.Y."/>
            <person name="Jogler C."/>
        </authorList>
    </citation>
    <scope>NUCLEOTIDE SEQUENCE [LARGE SCALE GENOMIC DNA]</scope>
    <source>
        <strain evidence="1 2">Pan44</strain>
    </source>
</reference>
<dbReference type="InParanoid" id="A0A517SHV2"/>
<evidence type="ECO:0000313" key="2">
    <source>
        <dbReference type="Proteomes" id="UP000315700"/>
    </source>
</evidence>